<dbReference type="EMBL" id="JBHLTP010000012">
    <property type="protein sequence ID" value="MFC0524896.1"/>
    <property type="molecule type" value="Genomic_DNA"/>
</dbReference>
<reference evidence="2 3" key="1">
    <citation type="submission" date="2024-09" db="EMBL/GenBank/DDBJ databases">
        <authorList>
            <person name="Sun Q."/>
            <person name="Mori K."/>
        </authorList>
    </citation>
    <scope>NUCLEOTIDE SEQUENCE [LARGE SCALE GENOMIC DNA]</scope>
    <source>
        <strain evidence="2 3">NCAIM B.02529</strain>
    </source>
</reference>
<sequence>MTVVDTKSWLRNYCKTYQKKASLDNYRIQCETLCFPIESYIRDMSAEELHFALLQYGLFHPTEDTQDICDSVHALDQFGIWNALNMEYRHLQKEWRGPSVPVFIFPITLSNQPSCQKPTEKNGVSLEEGIFLFVSPFILKQEVFAVLAHEYNHSCRLFHTQNHRHDMSLLDVILLEGMAEYAVGKRYGSKWNAGWIHMYSDNELQALWTDHYIDHLGIKREEEQLEYMFGGGTRNIPEHAGYAIGFSIITSFLNQHSFSWTELFSLDSKYIVEHSAFSL</sequence>
<evidence type="ECO:0000313" key="3">
    <source>
        <dbReference type="Proteomes" id="UP001589836"/>
    </source>
</evidence>
<dbReference type="RefSeq" id="WP_377349430.1">
    <property type="nucleotide sequence ID" value="NZ_JBHLTP010000012.1"/>
</dbReference>
<organism evidence="2 3">
    <name type="scientific">Pontibacillus salicampi</name>
    <dbReference type="NCBI Taxonomy" id="1449801"/>
    <lineage>
        <taxon>Bacteria</taxon>
        <taxon>Bacillati</taxon>
        <taxon>Bacillota</taxon>
        <taxon>Bacilli</taxon>
        <taxon>Bacillales</taxon>
        <taxon>Bacillaceae</taxon>
        <taxon>Pontibacillus</taxon>
    </lineage>
</organism>
<protein>
    <submittedName>
        <fullName evidence="2">DUF2268 domain-containing protein</fullName>
    </submittedName>
</protein>
<name>A0ABV6LR51_9BACI</name>
<comment type="caution">
    <text evidence="2">The sequence shown here is derived from an EMBL/GenBank/DDBJ whole genome shotgun (WGS) entry which is preliminary data.</text>
</comment>
<accession>A0ABV6LR51</accession>
<proteinExistence type="predicted"/>
<feature type="domain" description="DUF2268" evidence="1">
    <location>
        <begin position="80"/>
        <end position="272"/>
    </location>
</feature>
<keyword evidence="3" id="KW-1185">Reference proteome</keyword>
<evidence type="ECO:0000313" key="2">
    <source>
        <dbReference type="EMBL" id="MFC0524896.1"/>
    </source>
</evidence>
<dbReference type="InterPro" id="IPR018728">
    <property type="entry name" value="DUF2268"/>
</dbReference>
<dbReference type="Proteomes" id="UP001589836">
    <property type="component" value="Unassembled WGS sequence"/>
</dbReference>
<gene>
    <name evidence="2" type="ORF">ACFFGV_15055</name>
</gene>
<evidence type="ECO:0000259" key="1">
    <source>
        <dbReference type="Pfam" id="PF10026"/>
    </source>
</evidence>
<dbReference type="Pfam" id="PF10026">
    <property type="entry name" value="DUF2268"/>
    <property type="match status" value="1"/>
</dbReference>